<protein>
    <submittedName>
        <fullName evidence="1">Uncharacterized protein</fullName>
    </submittedName>
</protein>
<gene>
    <name evidence="1" type="ORF">MJG53_009222</name>
</gene>
<proteinExistence type="predicted"/>
<reference evidence="1" key="1">
    <citation type="submission" date="2022-03" db="EMBL/GenBank/DDBJ databases">
        <title>Genomic analyses of argali, domestic sheep and their hybrids provide insights into chromosomal evolution, heterosis and genetic basis of agronomic traits.</title>
        <authorList>
            <person name="Li M."/>
        </authorList>
    </citation>
    <scope>NUCLEOTIDE SEQUENCE</scope>
    <source>
        <strain evidence="1">F1 hybrid</strain>
    </source>
</reference>
<dbReference type="EMBL" id="CM043034">
    <property type="protein sequence ID" value="KAI4581697.1"/>
    <property type="molecule type" value="Genomic_DNA"/>
</dbReference>
<keyword evidence="2" id="KW-1185">Reference proteome</keyword>
<name>A0ACB9UW10_9CETA</name>
<evidence type="ECO:0000313" key="2">
    <source>
        <dbReference type="Proteomes" id="UP001057279"/>
    </source>
</evidence>
<organism evidence="1 2">
    <name type="scientific">Ovis ammon polii x Ovis aries</name>
    <dbReference type="NCBI Taxonomy" id="2918886"/>
    <lineage>
        <taxon>Eukaryota</taxon>
        <taxon>Metazoa</taxon>
        <taxon>Chordata</taxon>
        <taxon>Craniata</taxon>
        <taxon>Vertebrata</taxon>
        <taxon>Euteleostomi</taxon>
        <taxon>Mammalia</taxon>
        <taxon>Eutheria</taxon>
        <taxon>Laurasiatheria</taxon>
        <taxon>Artiodactyla</taxon>
        <taxon>Ruminantia</taxon>
        <taxon>Pecora</taxon>
        <taxon>Bovidae</taxon>
        <taxon>Caprinae</taxon>
        <taxon>Ovis</taxon>
    </lineage>
</organism>
<accession>A0ACB9UW10</accession>
<comment type="caution">
    <text evidence="1">The sequence shown here is derived from an EMBL/GenBank/DDBJ whole genome shotgun (WGS) entry which is preliminary data.</text>
</comment>
<dbReference type="Proteomes" id="UP001057279">
    <property type="component" value="Linkage Group LG09"/>
</dbReference>
<sequence length="395" mass="45200">MGREAHTREGKYLSTVQGQVSDSREEAKDLLRKNHMLQDEIAMLRLEIDAVKDQHQEKEKKYFEDIEIVKGKNDDLQKAIKLNEETSDIKKNLELAFQRARDEWLHLQDKMKTDVANLKDNNEMLSQQLSRVEIVRQLRQELDDAVKKQSMSEASLEVLSLYCAKLEAEAQDLKNNCKLLQLRQLTSQTQAEFQQMEFIIKDLESELSKMYSLQEDSNKAELQLYLVCEVIKSLEDKVDKTHERLAVISTKLEVKKEQNRSLLSPLRRRPVLGPTCVGNFNTPLVPNGNLTPRTNVGFSTSISRPLNNSMETYLTEVLVVEAPQEEDREAWESRKKPILQESSLYPSLIDLDTEISPPPYIPPPLLPQRTKDQIPSMSTKEGSRQDPPGASGTSP</sequence>
<evidence type="ECO:0000313" key="1">
    <source>
        <dbReference type="EMBL" id="KAI4581697.1"/>
    </source>
</evidence>